<evidence type="ECO:0000313" key="9">
    <source>
        <dbReference type="EMBL" id="KAH8698890.1"/>
    </source>
</evidence>
<keyword evidence="2 7" id="KW-0812">Transmembrane</keyword>
<gene>
    <name evidence="9" type="ORF">BGW36DRAFT_294243</name>
</gene>
<keyword evidence="3 7" id="KW-1133">Transmembrane helix</keyword>
<feature type="transmembrane region" description="Helical" evidence="7">
    <location>
        <begin position="213"/>
        <end position="241"/>
    </location>
</feature>
<organism evidence="9 10">
    <name type="scientific">Talaromyces proteolyticus</name>
    <dbReference type="NCBI Taxonomy" id="1131652"/>
    <lineage>
        <taxon>Eukaryota</taxon>
        <taxon>Fungi</taxon>
        <taxon>Dikarya</taxon>
        <taxon>Ascomycota</taxon>
        <taxon>Pezizomycotina</taxon>
        <taxon>Eurotiomycetes</taxon>
        <taxon>Eurotiomycetidae</taxon>
        <taxon>Eurotiales</taxon>
        <taxon>Trichocomaceae</taxon>
        <taxon>Talaromyces</taxon>
        <taxon>Talaromyces sect. Bacilispori</taxon>
    </lineage>
</organism>
<evidence type="ECO:0000259" key="8">
    <source>
        <dbReference type="Pfam" id="PF20684"/>
    </source>
</evidence>
<feature type="transmembrane region" description="Helical" evidence="7">
    <location>
        <begin position="47"/>
        <end position="67"/>
    </location>
</feature>
<reference evidence="9" key="1">
    <citation type="submission" date="2021-12" db="EMBL/GenBank/DDBJ databases">
        <title>Convergent genome expansion in fungi linked to evolution of root-endophyte symbiosis.</title>
        <authorList>
            <consortium name="DOE Joint Genome Institute"/>
            <person name="Ke Y.-H."/>
            <person name="Bonito G."/>
            <person name="Liao H.-L."/>
            <person name="Looney B."/>
            <person name="Rojas-Flechas A."/>
            <person name="Nash J."/>
            <person name="Hameed K."/>
            <person name="Schadt C."/>
            <person name="Martin F."/>
            <person name="Crous P.W."/>
            <person name="Miettinen O."/>
            <person name="Magnuson J.K."/>
            <person name="Labbe J."/>
            <person name="Jacobson D."/>
            <person name="Doktycz M.J."/>
            <person name="Veneault-Fourrey C."/>
            <person name="Kuo A."/>
            <person name="Mondo S."/>
            <person name="Calhoun S."/>
            <person name="Riley R."/>
            <person name="Ohm R."/>
            <person name="LaButti K."/>
            <person name="Andreopoulos B."/>
            <person name="Pangilinan J."/>
            <person name="Nolan M."/>
            <person name="Tritt A."/>
            <person name="Clum A."/>
            <person name="Lipzen A."/>
            <person name="Daum C."/>
            <person name="Barry K."/>
            <person name="Grigoriev I.V."/>
            <person name="Vilgalys R."/>
        </authorList>
    </citation>
    <scope>NUCLEOTIDE SEQUENCE</scope>
    <source>
        <strain evidence="9">PMI_201</strain>
    </source>
</reference>
<dbReference type="RefSeq" id="XP_046073354.1">
    <property type="nucleotide sequence ID" value="XM_046211074.1"/>
</dbReference>
<proteinExistence type="inferred from homology"/>
<dbReference type="Pfam" id="PF20684">
    <property type="entry name" value="Fung_rhodopsin"/>
    <property type="match status" value="1"/>
</dbReference>
<comment type="caution">
    <text evidence="9">The sequence shown here is derived from an EMBL/GenBank/DDBJ whole genome shotgun (WGS) entry which is preliminary data.</text>
</comment>
<evidence type="ECO:0000256" key="4">
    <source>
        <dbReference type="ARBA" id="ARBA00023136"/>
    </source>
</evidence>
<feature type="domain" description="Rhodopsin" evidence="8">
    <location>
        <begin position="28"/>
        <end position="269"/>
    </location>
</feature>
<feature type="transmembrane region" description="Helical" evidence="7">
    <location>
        <begin position="135"/>
        <end position="159"/>
    </location>
</feature>
<evidence type="ECO:0000256" key="6">
    <source>
        <dbReference type="SAM" id="MobiDB-lite"/>
    </source>
</evidence>
<dbReference type="InterPro" id="IPR052337">
    <property type="entry name" value="SAT4-like"/>
</dbReference>
<keyword evidence="4 7" id="KW-0472">Membrane</keyword>
<protein>
    <recommendedName>
        <fullName evidence="8">Rhodopsin domain-containing protein</fullName>
    </recommendedName>
</protein>
<dbReference type="Proteomes" id="UP001201262">
    <property type="component" value="Unassembled WGS sequence"/>
</dbReference>
<name>A0AAD4KU84_9EURO</name>
<dbReference type="PANTHER" id="PTHR33048">
    <property type="entry name" value="PTH11-LIKE INTEGRAL MEMBRANE PROTEIN (AFU_ORTHOLOGUE AFUA_5G11245)"/>
    <property type="match status" value="1"/>
</dbReference>
<sequence length="400" mass="44872">MSFPAGFGESFKRETWTLYSVGMFGAVLRFVARVRRLGIHHLQVDDYLMMFGIIWYTILCVALNEVASGGGSNLMTDQDKANMTPSIHAERVRGSKWVFVSEHAFILAIWSFKACMLVIYARITDGLAQKRLINYCAIYVALGFVGTELGLFLTCTPLSNYWAVPTPKLQCSTYQHYEIIQGCFSITADIFMLMVAIPLLLKIRLPMKQKIILVVLFGMGVFVIVSAVLTKVYCLVPSLISYVYMNWYFREATVAILVTNLPLVWSLLRDIFPGLLNSWTGGSNKTSKGYHPSAPWSNMNKSRAGRGFGVASQVQSTRSHYDATELNTMPQKKTSSINISQHDGDTSDFVSDDGSARALRIRQDITVTVEEEEVRNSVIVRHAPGWDQTHKEEAQKRTSS</sequence>
<feature type="transmembrane region" description="Helical" evidence="7">
    <location>
        <begin position="104"/>
        <end position="123"/>
    </location>
</feature>
<feature type="transmembrane region" description="Helical" evidence="7">
    <location>
        <begin position="247"/>
        <end position="268"/>
    </location>
</feature>
<dbReference type="GO" id="GO:0016020">
    <property type="term" value="C:membrane"/>
    <property type="evidence" value="ECO:0007669"/>
    <property type="project" value="UniProtKB-SubCell"/>
</dbReference>
<feature type="transmembrane region" description="Helical" evidence="7">
    <location>
        <begin position="16"/>
        <end position="35"/>
    </location>
</feature>
<dbReference type="EMBL" id="JAJTJA010000005">
    <property type="protein sequence ID" value="KAH8698890.1"/>
    <property type="molecule type" value="Genomic_DNA"/>
</dbReference>
<feature type="transmembrane region" description="Helical" evidence="7">
    <location>
        <begin position="179"/>
        <end position="201"/>
    </location>
</feature>
<evidence type="ECO:0000256" key="2">
    <source>
        <dbReference type="ARBA" id="ARBA00022692"/>
    </source>
</evidence>
<dbReference type="GeneID" id="70241361"/>
<comment type="subcellular location">
    <subcellularLocation>
        <location evidence="1">Membrane</location>
        <topology evidence="1">Multi-pass membrane protein</topology>
    </subcellularLocation>
</comment>
<dbReference type="PANTHER" id="PTHR33048:SF149">
    <property type="entry name" value="UBID FAMILY DECARBOXYLASE"/>
    <property type="match status" value="1"/>
</dbReference>
<comment type="similarity">
    <text evidence="5">Belongs to the SAT4 family.</text>
</comment>
<evidence type="ECO:0000256" key="7">
    <source>
        <dbReference type="SAM" id="Phobius"/>
    </source>
</evidence>
<evidence type="ECO:0000256" key="3">
    <source>
        <dbReference type="ARBA" id="ARBA00022989"/>
    </source>
</evidence>
<feature type="region of interest" description="Disordered" evidence="6">
    <location>
        <begin position="332"/>
        <end position="351"/>
    </location>
</feature>
<dbReference type="InterPro" id="IPR049326">
    <property type="entry name" value="Rhodopsin_dom_fungi"/>
</dbReference>
<evidence type="ECO:0000256" key="5">
    <source>
        <dbReference type="ARBA" id="ARBA00038359"/>
    </source>
</evidence>
<dbReference type="AlphaFoldDB" id="A0AAD4KU84"/>
<keyword evidence="10" id="KW-1185">Reference proteome</keyword>
<evidence type="ECO:0000313" key="10">
    <source>
        <dbReference type="Proteomes" id="UP001201262"/>
    </source>
</evidence>
<feature type="compositionally biased region" description="Polar residues" evidence="6">
    <location>
        <begin position="332"/>
        <end position="341"/>
    </location>
</feature>
<accession>A0AAD4KU84</accession>
<evidence type="ECO:0000256" key="1">
    <source>
        <dbReference type="ARBA" id="ARBA00004141"/>
    </source>
</evidence>